<evidence type="ECO:0000313" key="1">
    <source>
        <dbReference type="EMBL" id="KZV92223.1"/>
    </source>
</evidence>
<evidence type="ECO:0000313" key="2">
    <source>
        <dbReference type="Proteomes" id="UP000077266"/>
    </source>
</evidence>
<dbReference type="InParanoid" id="A0A165HNC6"/>
<organism evidence="1 2">
    <name type="scientific">Exidia glandulosa HHB12029</name>
    <dbReference type="NCBI Taxonomy" id="1314781"/>
    <lineage>
        <taxon>Eukaryota</taxon>
        <taxon>Fungi</taxon>
        <taxon>Dikarya</taxon>
        <taxon>Basidiomycota</taxon>
        <taxon>Agaricomycotina</taxon>
        <taxon>Agaricomycetes</taxon>
        <taxon>Auriculariales</taxon>
        <taxon>Exidiaceae</taxon>
        <taxon>Exidia</taxon>
    </lineage>
</organism>
<protein>
    <submittedName>
        <fullName evidence="1">Uncharacterized protein</fullName>
    </submittedName>
</protein>
<sequence length="198" mass="21466">MPPRGRLKALRRTGGAVARLGLGLLHSAAEGIPAPAGPVVKAATGGLRGLVTSSDVCKANKAAATRARLDGEEVAQWLLDYLERPNIPHALIPKLNRRLEDLDRLASQIPDIAALSRAERVLHAEDHKLAISGAVEEIRRLERAAHRDIVLHRGESPPRLIESTESSSKAGVRKFSLTLPPILRGYPIIVVSSILFRY</sequence>
<dbReference type="AlphaFoldDB" id="A0A165HNC6"/>
<dbReference type="Proteomes" id="UP000077266">
    <property type="component" value="Unassembled WGS sequence"/>
</dbReference>
<gene>
    <name evidence="1" type="ORF">EXIGLDRAFT_718609</name>
</gene>
<keyword evidence="2" id="KW-1185">Reference proteome</keyword>
<dbReference type="EMBL" id="KV426012">
    <property type="protein sequence ID" value="KZV92223.1"/>
    <property type="molecule type" value="Genomic_DNA"/>
</dbReference>
<reference evidence="1 2" key="1">
    <citation type="journal article" date="2016" name="Mol. Biol. Evol.">
        <title>Comparative Genomics of Early-Diverging Mushroom-Forming Fungi Provides Insights into the Origins of Lignocellulose Decay Capabilities.</title>
        <authorList>
            <person name="Nagy L.G."/>
            <person name="Riley R."/>
            <person name="Tritt A."/>
            <person name="Adam C."/>
            <person name="Daum C."/>
            <person name="Floudas D."/>
            <person name="Sun H."/>
            <person name="Yadav J.S."/>
            <person name="Pangilinan J."/>
            <person name="Larsson K.H."/>
            <person name="Matsuura K."/>
            <person name="Barry K."/>
            <person name="Labutti K."/>
            <person name="Kuo R."/>
            <person name="Ohm R.A."/>
            <person name="Bhattacharya S.S."/>
            <person name="Shirouzu T."/>
            <person name="Yoshinaga Y."/>
            <person name="Martin F.M."/>
            <person name="Grigoriev I.V."/>
            <person name="Hibbett D.S."/>
        </authorList>
    </citation>
    <scope>NUCLEOTIDE SEQUENCE [LARGE SCALE GENOMIC DNA]</scope>
    <source>
        <strain evidence="1 2">HHB12029</strain>
    </source>
</reference>
<name>A0A165HNC6_EXIGL</name>
<accession>A0A165HNC6</accession>
<proteinExistence type="predicted"/>